<dbReference type="InterPro" id="IPR029032">
    <property type="entry name" value="AhpD-like"/>
</dbReference>
<dbReference type="SUPFAM" id="SSF54909">
    <property type="entry name" value="Dimeric alpha+beta barrel"/>
    <property type="match status" value="1"/>
</dbReference>
<dbReference type="Gene3D" id="3.30.70.100">
    <property type="match status" value="1"/>
</dbReference>
<dbReference type="Proteomes" id="UP000001062">
    <property type="component" value="Chromosome"/>
</dbReference>
<dbReference type="InterPro" id="IPR003779">
    <property type="entry name" value="CMD-like"/>
</dbReference>
<sequence>MQSDRYQIGWNMLAEVDGEQGERVIDALQDIAPDFATILIGMFGDVYSRKTLHLKSRELATIASLVTLGNAAPQLKVHIHGALNVGCTAQEIVEVMMQIALYAGFPAALNGLFAAKEVFKERDIEIGSGSDGTASAGLPSQFDKGYFITAELRITDPNRVEETKARFKELCAITREEAGCTLFELHEFEEEPTKLMLWERFDSEEAFHFHHNAPYTIALKDKGLTEIVSIHQSDMV</sequence>
<organism evidence="2 3">
    <name type="scientific">Marinomonas mediterranea (strain ATCC 700492 / JCM 21426 / NBRC 103028 / MMB-1)</name>
    <dbReference type="NCBI Taxonomy" id="717774"/>
    <lineage>
        <taxon>Bacteria</taxon>
        <taxon>Pseudomonadati</taxon>
        <taxon>Pseudomonadota</taxon>
        <taxon>Gammaproteobacteria</taxon>
        <taxon>Oceanospirillales</taxon>
        <taxon>Oceanospirillaceae</taxon>
        <taxon>Marinomonas</taxon>
    </lineage>
</organism>
<dbReference type="eggNOG" id="COG0599">
    <property type="taxonomic scope" value="Bacteria"/>
</dbReference>
<dbReference type="InterPro" id="IPR052512">
    <property type="entry name" value="4CMD/NDH-1_regulator"/>
</dbReference>
<dbReference type="EMBL" id="CP002583">
    <property type="protein sequence ID" value="ADZ89410.1"/>
    <property type="molecule type" value="Genomic_DNA"/>
</dbReference>
<name>F2JVF2_MARM1</name>
<feature type="domain" description="ABM" evidence="1">
    <location>
        <begin position="146"/>
        <end position="236"/>
    </location>
</feature>
<protein>
    <submittedName>
        <fullName evidence="2">Carboxymuconolactone decarboxylase</fullName>
    </submittedName>
</protein>
<proteinExistence type="predicted"/>
<evidence type="ECO:0000313" key="3">
    <source>
        <dbReference type="Proteomes" id="UP000001062"/>
    </source>
</evidence>
<dbReference type="AlphaFoldDB" id="F2JVF2"/>
<gene>
    <name evidence="2" type="ordered locus">Marme_0104</name>
</gene>
<dbReference type="Gene3D" id="1.20.1290.10">
    <property type="entry name" value="AhpD-like"/>
    <property type="match status" value="1"/>
</dbReference>
<dbReference type="PANTHER" id="PTHR33570:SF10">
    <property type="entry name" value="GAMMA-CARBOXYMUCONOLACTONE DECARBOXYLASE"/>
    <property type="match status" value="1"/>
</dbReference>
<dbReference type="PANTHER" id="PTHR33570">
    <property type="entry name" value="4-CARBOXYMUCONOLACTONE DECARBOXYLASE FAMILY PROTEIN"/>
    <property type="match status" value="1"/>
</dbReference>
<dbReference type="InterPro" id="IPR007138">
    <property type="entry name" value="ABM_dom"/>
</dbReference>
<evidence type="ECO:0000259" key="1">
    <source>
        <dbReference type="PROSITE" id="PS51725"/>
    </source>
</evidence>
<accession>F2JVF2</accession>
<dbReference type="PATRIC" id="fig|717774.3.peg.107"/>
<dbReference type="GO" id="GO:0051920">
    <property type="term" value="F:peroxiredoxin activity"/>
    <property type="evidence" value="ECO:0007669"/>
    <property type="project" value="InterPro"/>
</dbReference>
<dbReference type="HOGENOM" id="CLU_1174295_0_0_6"/>
<dbReference type="Pfam" id="PF03992">
    <property type="entry name" value="ABM"/>
    <property type="match status" value="1"/>
</dbReference>
<dbReference type="KEGG" id="mme:Marme_0104"/>
<reference evidence="2 3" key="1">
    <citation type="journal article" date="2012" name="Stand. Genomic Sci.">
        <title>Complete genome sequence of the melanogenic marine bacterium Marinomonas mediterranea type strain (MMB-1(T)).</title>
        <authorList>
            <person name="Lucas-Elio P."/>
            <person name="Goodwin L."/>
            <person name="Woyke T."/>
            <person name="Pitluck S."/>
            <person name="Nolan M."/>
            <person name="Kyrpides N.C."/>
            <person name="Detter J.C."/>
            <person name="Copeland A."/>
            <person name="Teshima H."/>
            <person name="Bruce D."/>
            <person name="Detter C."/>
            <person name="Tapia R."/>
            <person name="Han S."/>
            <person name="Land M.L."/>
            <person name="Ivanova N."/>
            <person name="Mikhailova N."/>
            <person name="Johnston A.W."/>
            <person name="Sanchez-Amat A."/>
        </authorList>
    </citation>
    <scope>NUCLEOTIDE SEQUENCE [LARGE SCALE GENOMIC DNA]</scope>
    <source>
        <strain evidence="3">ATCC 700492 / JCM 21426 / NBRC 103028 / MMB-1</strain>
    </source>
</reference>
<dbReference type="PROSITE" id="PS51725">
    <property type="entry name" value="ABM"/>
    <property type="match status" value="1"/>
</dbReference>
<dbReference type="InterPro" id="IPR011008">
    <property type="entry name" value="Dimeric_a/b-barrel"/>
</dbReference>
<evidence type="ECO:0000313" key="2">
    <source>
        <dbReference type="EMBL" id="ADZ89410.1"/>
    </source>
</evidence>
<dbReference type="RefSeq" id="WP_013659317.1">
    <property type="nucleotide sequence ID" value="NC_015276.1"/>
</dbReference>
<keyword evidence="3" id="KW-1185">Reference proteome</keyword>
<dbReference type="SUPFAM" id="SSF69118">
    <property type="entry name" value="AhpD-like"/>
    <property type="match status" value="1"/>
</dbReference>
<dbReference type="Pfam" id="PF02627">
    <property type="entry name" value="CMD"/>
    <property type="match status" value="1"/>
</dbReference>
<dbReference type="STRING" id="717774.Marme_0104"/>